<dbReference type="STRING" id="283909.R7TFP6"/>
<gene>
    <name evidence="6" type="ORF">CAPTEDRAFT_92526</name>
</gene>
<dbReference type="OMA" id="RENNCIP"/>
<keyword evidence="4" id="KW-0456">Lyase</keyword>
<dbReference type="InterPro" id="IPR029056">
    <property type="entry name" value="Ribokinase-like"/>
</dbReference>
<dbReference type="AlphaFoldDB" id="R7TFP6"/>
<protein>
    <submittedName>
        <fullName evidence="6 7">Uncharacterized protein</fullName>
    </submittedName>
</protein>
<proteinExistence type="predicted"/>
<dbReference type="OrthoDB" id="198885at2759"/>
<dbReference type="Proteomes" id="UP000014760">
    <property type="component" value="Unassembled WGS sequence"/>
</dbReference>
<dbReference type="GO" id="GO:0005737">
    <property type="term" value="C:cytoplasm"/>
    <property type="evidence" value="ECO:0007669"/>
    <property type="project" value="TreeGrafter"/>
</dbReference>
<dbReference type="EMBL" id="KB310082">
    <property type="protein sequence ID" value="ELT92569.1"/>
    <property type="molecule type" value="Genomic_DNA"/>
</dbReference>
<keyword evidence="3" id="KW-0464">Manganese</keyword>
<dbReference type="GO" id="GO:0004730">
    <property type="term" value="F:pseudouridylate synthase activity"/>
    <property type="evidence" value="ECO:0007669"/>
    <property type="project" value="InterPro"/>
</dbReference>
<dbReference type="Pfam" id="PF04227">
    <property type="entry name" value="Indigoidine_A"/>
    <property type="match status" value="1"/>
</dbReference>
<dbReference type="Gene3D" id="3.40.1190.20">
    <property type="match status" value="1"/>
</dbReference>
<dbReference type="EnsemblMetazoa" id="CapteT92526">
    <property type="protein sequence ID" value="CapteP92526"/>
    <property type="gene ID" value="CapteG92526"/>
</dbReference>
<evidence type="ECO:0000256" key="4">
    <source>
        <dbReference type="ARBA" id="ARBA00023239"/>
    </source>
</evidence>
<dbReference type="GO" id="GO:0006796">
    <property type="term" value="P:phosphate-containing compound metabolic process"/>
    <property type="evidence" value="ECO:0007669"/>
    <property type="project" value="UniProtKB-ARBA"/>
</dbReference>
<evidence type="ECO:0000256" key="2">
    <source>
        <dbReference type="ARBA" id="ARBA00022801"/>
    </source>
</evidence>
<dbReference type="SUPFAM" id="SSF53613">
    <property type="entry name" value="Ribokinase-like"/>
    <property type="match status" value="1"/>
</dbReference>
<sequence>MLSRGCRLVQNLSHASHPGRCFVRNESSWVVKSPSASGPLRISDEIQEALAMKKPVVALESTIITHGMPYPENMRTALEVENTIRLHNAIPATVAILGGKIQVGIDEHEMEFLANGESKAIKTSRRDLPYVLSQGLNGGTTVSGTMISAHMAGIPIFVTGGVGGVHRGAESTMDISADLTELGRTPVAVISAGIKSILDIPRTLEYLVVIGGTNVDFTSSFGTPDPKPNGATYPGTVKQSFGGVGRNIADCLSLLGPNPPLFLSAIGQDVYAQTLLAQCAHMDLSEVRRLPSHSTATYCAVLSSSGELIYGVGDFDIHSQISTDYVSRICASVIIYLWRGNIFQLLINFTV</sequence>
<evidence type="ECO:0000256" key="5">
    <source>
        <dbReference type="ARBA" id="ARBA00023295"/>
    </source>
</evidence>
<dbReference type="PANTHER" id="PTHR42909">
    <property type="entry name" value="ZGC:136858"/>
    <property type="match status" value="1"/>
</dbReference>
<dbReference type="GO" id="GO:0016798">
    <property type="term" value="F:hydrolase activity, acting on glycosyl bonds"/>
    <property type="evidence" value="ECO:0007669"/>
    <property type="project" value="UniProtKB-KW"/>
</dbReference>
<dbReference type="InterPro" id="IPR022830">
    <property type="entry name" value="Indigdn_synthA-like"/>
</dbReference>
<keyword evidence="2" id="KW-0378">Hydrolase</keyword>
<evidence type="ECO:0000256" key="3">
    <source>
        <dbReference type="ARBA" id="ARBA00023211"/>
    </source>
</evidence>
<dbReference type="HOGENOM" id="CLU_790494_0_0_1"/>
<evidence type="ECO:0000313" key="6">
    <source>
        <dbReference type="EMBL" id="ELT92569.1"/>
    </source>
</evidence>
<dbReference type="Gene3D" id="3.40.1790.10">
    <property type="entry name" value="Indigoidine synthase domain"/>
    <property type="match status" value="1"/>
</dbReference>
<dbReference type="GO" id="GO:0046872">
    <property type="term" value="F:metal ion binding"/>
    <property type="evidence" value="ECO:0007669"/>
    <property type="project" value="UniProtKB-KW"/>
</dbReference>
<evidence type="ECO:0000313" key="8">
    <source>
        <dbReference type="Proteomes" id="UP000014760"/>
    </source>
</evidence>
<accession>R7TFP6</accession>
<dbReference type="EMBL" id="AMQN01002814">
    <property type="status" value="NOT_ANNOTATED_CDS"/>
    <property type="molecule type" value="Genomic_DNA"/>
</dbReference>
<keyword evidence="5" id="KW-0326">Glycosidase</keyword>
<dbReference type="PANTHER" id="PTHR42909:SF1">
    <property type="entry name" value="CARBOHYDRATE KINASE PFKB DOMAIN-CONTAINING PROTEIN"/>
    <property type="match status" value="1"/>
</dbReference>
<evidence type="ECO:0000256" key="1">
    <source>
        <dbReference type="ARBA" id="ARBA00022723"/>
    </source>
</evidence>
<reference evidence="8" key="1">
    <citation type="submission" date="2012-12" db="EMBL/GenBank/DDBJ databases">
        <authorList>
            <person name="Hellsten U."/>
            <person name="Grimwood J."/>
            <person name="Chapman J.A."/>
            <person name="Shapiro H."/>
            <person name="Aerts A."/>
            <person name="Otillar R.P."/>
            <person name="Terry A.Y."/>
            <person name="Boore J.L."/>
            <person name="Simakov O."/>
            <person name="Marletaz F."/>
            <person name="Cho S.-J."/>
            <person name="Edsinger-Gonzales E."/>
            <person name="Havlak P."/>
            <person name="Kuo D.-H."/>
            <person name="Larsson T."/>
            <person name="Lv J."/>
            <person name="Arendt D."/>
            <person name="Savage R."/>
            <person name="Osoegawa K."/>
            <person name="de Jong P."/>
            <person name="Lindberg D.R."/>
            <person name="Seaver E.C."/>
            <person name="Weisblat D.A."/>
            <person name="Putnam N.H."/>
            <person name="Grigoriev I.V."/>
            <person name="Rokhsar D.S."/>
        </authorList>
    </citation>
    <scope>NUCLEOTIDE SEQUENCE</scope>
    <source>
        <strain evidence="8">I ESC-2004</strain>
    </source>
</reference>
<keyword evidence="8" id="KW-1185">Reference proteome</keyword>
<reference evidence="7" key="3">
    <citation type="submission" date="2015-06" db="UniProtKB">
        <authorList>
            <consortium name="EnsemblMetazoa"/>
        </authorList>
    </citation>
    <scope>IDENTIFICATION</scope>
</reference>
<dbReference type="InterPro" id="IPR007342">
    <property type="entry name" value="PsuG"/>
</dbReference>
<evidence type="ECO:0000313" key="7">
    <source>
        <dbReference type="EnsemblMetazoa" id="CapteP92526"/>
    </source>
</evidence>
<keyword evidence="1" id="KW-0479">Metal-binding</keyword>
<reference evidence="6 8" key="2">
    <citation type="journal article" date="2013" name="Nature">
        <title>Insights into bilaterian evolution from three spiralian genomes.</title>
        <authorList>
            <person name="Simakov O."/>
            <person name="Marletaz F."/>
            <person name="Cho S.J."/>
            <person name="Edsinger-Gonzales E."/>
            <person name="Havlak P."/>
            <person name="Hellsten U."/>
            <person name="Kuo D.H."/>
            <person name="Larsson T."/>
            <person name="Lv J."/>
            <person name="Arendt D."/>
            <person name="Savage R."/>
            <person name="Osoegawa K."/>
            <person name="de Jong P."/>
            <person name="Grimwood J."/>
            <person name="Chapman J.A."/>
            <person name="Shapiro H."/>
            <person name="Aerts A."/>
            <person name="Otillar R.P."/>
            <person name="Terry A.Y."/>
            <person name="Boore J.L."/>
            <person name="Grigoriev I.V."/>
            <person name="Lindberg D.R."/>
            <person name="Seaver E.C."/>
            <person name="Weisblat D.A."/>
            <person name="Putnam N.H."/>
            <person name="Rokhsar D.S."/>
        </authorList>
    </citation>
    <scope>NUCLEOTIDE SEQUENCE</scope>
    <source>
        <strain evidence="6 8">I ESC-2004</strain>
    </source>
</reference>
<organism evidence="6">
    <name type="scientific">Capitella teleta</name>
    <name type="common">Polychaete worm</name>
    <dbReference type="NCBI Taxonomy" id="283909"/>
    <lineage>
        <taxon>Eukaryota</taxon>
        <taxon>Metazoa</taxon>
        <taxon>Spiralia</taxon>
        <taxon>Lophotrochozoa</taxon>
        <taxon>Annelida</taxon>
        <taxon>Polychaeta</taxon>
        <taxon>Sedentaria</taxon>
        <taxon>Scolecida</taxon>
        <taxon>Capitellidae</taxon>
        <taxon>Capitella</taxon>
    </lineage>
</organism>
<dbReference type="SUPFAM" id="SSF110581">
    <property type="entry name" value="Indigoidine synthase A-like"/>
    <property type="match status" value="1"/>
</dbReference>
<name>R7TFP6_CAPTE</name>